<proteinExistence type="predicted"/>
<accession>A0A0E9WU30</accession>
<organism evidence="1">
    <name type="scientific">Anguilla anguilla</name>
    <name type="common">European freshwater eel</name>
    <name type="synonym">Muraena anguilla</name>
    <dbReference type="NCBI Taxonomy" id="7936"/>
    <lineage>
        <taxon>Eukaryota</taxon>
        <taxon>Metazoa</taxon>
        <taxon>Chordata</taxon>
        <taxon>Craniata</taxon>
        <taxon>Vertebrata</taxon>
        <taxon>Euteleostomi</taxon>
        <taxon>Actinopterygii</taxon>
        <taxon>Neopterygii</taxon>
        <taxon>Teleostei</taxon>
        <taxon>Anguilliformes</taxon>
        <taxon>Anguillidae</taxon>
        <taxon>Anguilla</taxon>
    </lineage>
</organism>
<protein>
    <submittedName>
        <fullName evidence="1">Uncharacterized protein</fullName>
    </submittedName>
</protein>
<name>A0A0E9WU30_ANGAN</name>
<sequence length="40" mass="4525">MYFKQAYRVNSTCSLAFNNGEDISNGENIKVTVNLHFNAN</sequence>
<reference evidence="1" key="1">
    <citation type="submission" date="2014-11" db="EMBL/GenBank/DDBJ databases">
        <authorList>
            <person name="Amaro Gonzalez C."/>
        </authorList>
    </citation>
    <scope>NUCLEOTIDE SEQUENCE</scope>
</reference>
<dbReference type="EMBL" id="GBXM01014816">
    <property type="protein sequence ID" value="JAH93761.1"/>
    <property type="molecule type" value="Transcribed_RNA"/>
</dbReference>
<dbReference type="AlphaFoldDB" id="A0A0E9WU30"/>
<evidence type="ECO:0000313" key="1">
    <source>
        <dbReference type="EMBL" id="JAH93761.1"/>
    </source>
</evidence>
<reference evidence="1" key="2">
    <citation type="journal article" date="2015" name="Fish Shellfish Immunol.">
        <title>Early steps in the European eel (Anguilla anguilla)-Vibrio vulnificus interaction in the gills: Role of the RtxA13 toxin.</title>
        <authorList>
            <person name="Callol A."/>
            <person name="Pajuelo D."/>
            <person name="Ebbesson L."/>
            <person name="Teles M."/>
            <person name="MacKenzie S."/>
            <person name="Amaro C."/>
        </authorList>
    </citation>
    <scope>NUCLEOTIDE SEQUENCE</scope>
</reference>